<dbReference type="AlphaFoldDB" id="A0A7M7MTE7"/>
<gene>
    <name evidence="3" type="primary">LOC102655449</name>
</gene>
<dbReference type="RefSeq" id="XP_026300587.1">
    <property type="nucleotide sequence ID" value="XM_026444802.1"/>
</dbReference>
<dbReference type="OrthoDB" id="10453109at2759"/>
<accession>A0A7M7MTE7</accession>
<sequence>MNVEKVVVDEESGIGVVEGWREREQPRHNHVLHAPCPEPLSDAVTRGTGSFPRLPDWQSSNSMFNFGESISISIIFALITRNKHIVSLLTNI</sequence>
<evidence type="ECO:0000313" key="2">
    <source>
        <dbReference type="Proteomes" id="UP000005203"/>
    </source>
</evidence>
<name>A0A7M7MTE7_APIME</name>
<accession>A0A8B8H985</accession>
<reference evidence="1" key="1">
    <citation type="submission" date="2021-01" db="UniProtKB">
        <authorList>
            <consortium name="EnsemblMetazoa"/>
        </authorList>
    </citation>
    <scope>IDENTIFICATION</scope>
    <source>
        <strain evidence="1">DH4</strain>
    </source>
</reference>
<reference evidence="3" key="2">
    <citation type="submission" date="2025-04" db="UniProtKB">
        <authorList>
            <consortium name="RefSeq"/>
        </authorList>
    </citation>
    <scope>IDENTIFICATION</scope>
    <source>
        <strain evidence="3">DH4</strain>
        <tissue evidence="3">Whole body</tissue>
    </source>
</reference>
<protein>
    <submittedName>
        <fullName evidence="3">Uncharacterized protein LOC102655449 isoform X1</fullName>
    </submittedName>
</protein>
<proteinExistence type="predicted"/>
<organism evidence="1">
    <name type="scientific">Apis mellifera</name>
    <name type="common">Honeybee</name>
    <dbReference type="NCBI Taxonomy" id="7460"/>
    <lineage>
        <taxon>Eukaryota</taxon>
        <taxon>Metazoa</taxon>
        <taxon>Ecdysozoa</taxon>
        <taxon>Arthropoda</taxon>
        <taxon>Hexapoda</taxon>
        <taxon>Insecta</taxon>
        <taxon>Pterygota</taxon>
        <taxon>Neoptera</taxon>
        <taxon>Endopterygota</taxon>
        <taxon>Hymenoptera</taxon>
        <taxon>Apocrita</taxon>
        <taxon>Aculeata</taxon>
        <taxon>Apoidea</taxon>
        <taxon>Anthophila</taxon>
        <taxon>Apidae</taxon>
        <taxon>Apis</taxon>
    </lineage>
</organism>
<dbReference type="EnsemblMetazoa" id="XM_026444802">
    <property type="protein sequence ID" value="XP_026300587"/>
    <property type="gene ID" value="LOC102655449"/>
</dbReference>
<dbReference type="GeneID" id="102655449"/>
<evidence type="ECO:0000313" key="3">
    <source>
        <dbReference type="RefSeq" id="XP_026300587.1"/>
    </source>
</evidence>
<dbReference type="KEGG" id="ame:102655449"/>
<evidence type="ECO:0000313" key="1">
    <source>
        <dbReference type="EnsemblMetazoa" id="XP_026300587"/>
    </source>
</evidence>
<dbReference type="Proteomes" id="UP000005203">
    <property type="component" value="Linkage group LG13"/>
</dbReference>
<keyword evidence="2" id="KW-1185">Reference proteome</keyword>